<dbReference type="EMBL" id="AUZY01009733">
    <property type="protein sequence ID" value="EQD41152.1"/>
    <property type="molecule type" value="Genomic_DNA"/>
</dbReference>
<reference evidence="1" key="1">
    <citation type="submission" date="2013-08" db="EMBL/GenBank/DDBJ databases">
        <authorList>
            <person name="Mendez C."/>
            <person name="Richter M."/>
            <person name="Ferrer M."/>
            <person name="Sanchez J."/>
        </authorList>
    </citation>
    <scope>NUCLEOTIDE SEQUENCE</scope>
</reference>
<gene>
    <name evidence="1" type="ORF">B1B_14663</name>
</gene>
<protein>
    <recommendedName>
        <fullName evidence="2">Cellulose biosynthesis protein BcsS</fullName>
    </recommendedName>
</protein>
<dbReference type="AlphaFoldDB" id="T0ZAN2"/>
<proteinExistence type="predicted"/>
<comment type="caution">
    <text evidence="1">The sequence shown here is derived from an EMBL/GenBank/DDBJ whole genome shotgun (WGS) entry which is preliminary data.</text>
</comment>
<evidence type="ECO:0000313" key="1">
    <source>
        <dbReference type="EMBL" id="EQD41152.1"/>
    </source>
</evidence>
<evidence type="ECO:0008006" key="2">
    <source>
        <dbReference type="Google" id="ProtNLM"/>
    </source>
</evidence>
<organism evidence="1">
    <name type="scientific">mine drainage metagenome</name>
    <dbReference type="NCBI Taxonomy" id="410659"/>
    <lineage>
        <taxon>unclassified sequences</taxon>
        <taxon>metagenomes</taxon>
        <taxon>ecological metagenomes</taxon>
    </lineage>
</organism>
<reference evidence="1" key="2">
    <citation type="journal article" date="2014" name="ISME J.">
        <title>Microbial stratification in low pH oxic and suboxic macroscopic growths along an acid mine drainage.</title>
        <authorList>
            <person name="Mendez-Garcia C."/>
            <person name="Mesa V."/>
            <person name="Sprenger R.R."/>
            <person name="Richter M."/>
            <person name="Diez M.S."/>
            <person name="Solano J."/>
            <person name="Bargiela R."/>
            <person name="Golyshina O.V."/>
            <person name="Manteca A."/>
            <person name="Ramos J.L."/>
            <person name="Gallego J.R."/>
            <person name="Llorente I."/>
            <person name="Martins Dos Santos V.A."/>
            <person name="Jensen O.N."/>
            <person name="Pelaez A.I."/>
            <person name="Sanchez J."/>
            <person name="Ferrer M."/>
        </authorList>
    </citation>
    <scope>NUCLEOTIDE SEQUENCE</scope>
</reference>
<accession>T0ZAN2</accession>
<name>T0ZAN2_9ZZZZ</name>
<sequence>MIRNRLLIRSHRALALLLLACVPALTQAGPASKVYTPQVSYGEWELELRGGAQQWPGQSGDRAQQYVTDIGYGIAPRWFTELAVFYAKMPGNAARIEGYEWENVFQLTEIGEYWMDVGLFAEIAHDRIEKKNYIELGPMLQKEFGQRPGQPQPAVHARPRQRSRARHRIRVRWQWKWRGNALFEPGLQGFGSFGRVGYLHAAENKLGPAFFGRAALGAGRALKYDAALLFGTVNGSPDRTLRFQLEYEFF</sequence>